<evidence type="ECO:0000313" key="3">
    <source>
        <dbReference type="Proteomes" id="UP001175211"/>
    </source>
</evidence>
<dbReference type="EMBL" id="JAUEPS010000013">
    <property type="protein sequence ID" value="KAK0460046.1"/>
    <property type="molecule type" value="Genomic_DNA"/>
</dbReference>
<dbReference type="Pfam" id="PF01161">
    <property type="entry name" value="PBP"/>
    <property type="match status" value="1"/>
</dbReference>
<dbReference type="CDD" id="cd00866">
    <property type="entry name" value="PEBP_euk"/>
    <property type="match status" value="1"/>
</dbReference>
<dbReference type="InterPro" id="IPR036610">
    <property type="entry name" value="PEBP-like_sf"/>
</dbReference>
<name>A0AA39KHH1_ARMTA</name>
<dbReference type="Gene3D" id="3.90.280.10">
    <property type="entry name" value="PEBP-like"/>
    <property type="match status" value="1"/>
</dbReference>
<keyword evidence="3" id="KW-1185">Reference proteome</keyword>
<dbReference type="RefSeq" id="XP_060332172.1">
    <property type="nucleotide sequence ID" value="XM_060469510.1"/>
</dbReference>
<feature type="chain" id="PRO_5041213800" evidence="1">
    <location>
        <begin position="21"/>
        <end position="215"/>
    </location>
</feature>
<organism evidence="2 3">
    <name type="scientific">Armillaria tabescens</name>
    <name type="common">Ringless honey mushroom</name>
    <name type="synonym">Agaricus tabescens</name>
    <dbReference type="NCBI Taxonomy" id="1929756"/>
    <lineage>
        <taxon>Eukaryota</taxon>
        <taxon>Fungi</taxon>
        <taxon>Dikarya</taxon>
        <taxon>Basidiomycota</taxon>
        <taxon>Agaricomycotina</taxon>
        <taxon>Agaricomycetes</taxon>
        <taxon>Agaricomycetidae</taxon>
        <taxon>Agaricales</taxon>
        <taxon>Marasmiineae</taxon>
        <taxon>Physalacriaceae</taxon>
        <taxon>Desarmillaria</taxon>
    </lineage>
</organism>
<evidence type="ECO:0000256" key="1">
    <source>
        <dbReference type="SAM" id="SignalP"/>
    </source>
</evidence>
<reference evidence="2" key="1">
    <citation type="submission" date="2023-06" db="EMBL/GenBank/DDBJ databases">
        <authorList>
            <consortium name="Lawrence Berkeley National Laboratory"/>
            <person name="Ahrendt S."/>
            <person name="Sahu N."/>
            <person name="Indic B."/>
            <person name="Wong-Bajracharya J."/>
            <person name="Merenyi Z."/>
            <person name="Ke H.-M."/>
            <person name="Monk M."/>
            <person name="Kocsube S."/>
            <person name="Drula E."/>
            <person name="Lipzen A."/>
            <person name="Balint B."/>
            <person name="Henrissat B."/>
            <person name="Andreopoulos B."/>
            <person name="Martin F.M."/>
            <person name="Harder C.B."/>
            <person name="Rigling D."/>
            <person name="Ford K.L."/>
            <person name="Foster G.D."/>
            <person name="Pangilinan J."/>
            <person name="Papanicolaou A."/>
            <person name="Barry K."/>
            <person name="LaButti K."/>
            <person name="Viragh M."/>
            <person name="Koriabine M."/>
            <person name="Yan M."/>
            <person name="Riley R."/>
            <person name="Champramary S."/>
            <person name="Plett K.L."/>
            <person name="Tsai I.J."/>
            <person name="Slot J."/>
            <person name="Sipos G."/>
            <person name="Plett J."/>
            <person name="Nagy L.G."/>
            <person name="Grigoriev I.V."/>
        </authorList>
    </citation>
    <scope>NUCLEOTIDE SEQUENCE</scope>
    <source>
        <strain evidence="2">CCBAS 213</strain>
    </source>
</reference>
<comment type="caution">
    <text evidence="2">The sequence shown here is derived from an EMBL/GenBank/DDBJ whole genome shotgun (WGS) entry which is preliminary data.</text>
</comment>
<dbReference type="AlphaFoldDB" id="A0AA39KHH1"/>
<feature type="signal peptide" evidence="1">
    <location>
        <begin position="1"/>
        <end position="20"/>
    </location>
</feature>
<dbReference type="SUPFAM" id="SSF49777">
    <property type="entry name" value="PEBP-like"/>
    <property type="match status" value="1"/>
</dbReference>
<gene>
    <name evidence="2" type="ORF">EV420DRAFT_1478581</name>
</gene>
<evidence type="ECO:0000313" key="2">
    <source>
        <dbReference type="EMBL" id="KAK0460046.1"/>
    </source>
</evidence>
<proteinExistence type="predicted"/>
<dbReference type="GeneID" id="85353058"/>
<sequence>MLRASTFAFVFVLLSQVVFSQDTSLREVKEAFDNANIPEDIDLPFDPRFLLEVSFSQTSGDEIVLKAGVQLPRDKTVGPPSFTIVGRGVSDGPFVIAVVDPDAPTPQNPTSAQVRQFLGGNFEGDCDSSLLSPGIVVLKNTTAAVTNWRQPAPPAGSDAHRYIFLAFNQPQGFNDQTVVGATTPITMFSIKEFSEKVGLGDPIAGTFMLVAPDPA</sequence>
<keyword evidence="1" id="KW-0732">Signal</keyword>
<dbReference type="InterPro" id="IPR035810">
    <property type="entry name" value="PEBP_euk"/>
</dbReference>
<dbReference type="InterPro" id="IPR008914">
    <property type="entry name" value="PEBP"/>
</dbReference>
<protein>
    <submittedName>
        <fullName evidence="2">PEBP-like protein</fullName>
    </submittedName>
</protein>
<dbReference type="Proteomes" id="UP001175211">
    <property type="component" value="Unassembled WGS sequence"/>
</dbReference>
<accession>A0AA39KHH1</accession>
<dbReference type="PANTHER" id="PTHR11362">
    <property type="entry name" value="PHOSPHATIDYLETHANOLAMINE-BINDING PROTEIN"/>
    <property type="match status" value="1"/>
</dbReference>
<dbReference type="PANTHER" id="PTHR11362:SF82">
    <property type="entry name" value="PHOSPHATIDYLETHANOLAMINE-BINDING PROTEIN 4"/>
    <property type="match status" value="1"/>
</dbReference>